<name>A0ABR2KA41_9EUKA</name>
<reference evidence="1 2" key="1">
    <citation type="submission" date="2024-04" db="EMBL/GenBank/DDBJ databases">
        <title>Tritrichomonas musculus Genome.</title>
        <authorList>
            <person name="Alves-Ferreira E."/>
            <person name="Grigg M."/>
            <person name="Lorenzi H."/>
            <person name="Galac M."/>
        </authorList>
    </citation>
    <scope>NUCLEOTIDE SEQUENCE [LARGE SCALE GENOMIC DNA]</scope>
    <source>
        <strain evidence="1 2">EAF2021</strain>
    </source>
</reference>
<evidence type="ECO:0000313" key="2">
    <source>
        <dbReference type="Proteomes" id="UP001470230"/>
    </source>
</evidence>
<accession>A0ABR2KA41</accession>
<comment type="caution">
    <text evidence="1">The sequence shown here is derived from an EMBL/GenBank/DDBJ whole genome shotgun (WGS) entry which is preliminary data.</text>
</comment>
<keyword evidence="2" id="KW-1185">Reference proteome</keyword>
<dbReference type="Proteomes" id="UP001470230">
    <property type="component" value="Unassembled WGS sequence"/>
</dbReference>
<proteinExistence type="predicted"/>
<gene>
    <name evidence="1" type="ORF">M9Y10_038397</name>
</gene>
<organism evidence="1 2">
    <name type="scientific">Tritrichomonas musculus</name>
    <dbReference type="NCBI Taxonomy" id="1915356"/>
    <lineage>
        <taxon>Eukaryota</taxon>
        <taxon>Metamonada</taxon>
        <taxon>Parabasalia</taxon>
        <taxon>Tritrichomonadida</taxon>
        <taxon>Tritrichomonadidae</taxon>
        <taxon>Tritrichomonas</taxon>
    </lineage>
</organism>
<protein>
    <submittedName>
        <fullName evidence="1">Uncharacterized protein</fullName>
    </submittedName>
</protein>
<dbReference type="EMBL" id="JAPFFF010000006">
    <property type="protein sequence ID" value="KAK8887357.1"/>
    <property type="molecule type" value="Genomic_DNA"/>
</dbReference>
<sequence>MDEDENALNKVLNIVDANGFINIVSTPMLNSRFNAAIIVEIQPDNSELDFRMLSVFVNQLQDYKLDPSNGCRCQFNTNNEHYFF</sequence>
<evidence type="ECO:0000313" key="1">
    <source>
        <dbReference type="EMBL" id="KAK8887357.1"/>
    </source>
</evidence>